<evidence type="ECO:0000256" key="4">
    <source>
        <dbReference type="ARBA" id="ARBA00022741"/>
    </source>
</evidence>
<evidence type="ECO:0000256" key="5">
    <source>
        <dbReference type="ARBA" id="ARBA00022777"/>
    </source>
</evidence>
<dbReference type="GO" id="GO:0004674">
    <property type="term" value="F:protein serine/threonine kinase activity"/>
    <property type="evidence" value="ECO:0007669"/>
    <property type="project" value="UniProtKB-KW"/>
</dbReference>
<keyword evidence="4" id="KW-0547">Nucleotide-binding</keyword>
<dbReference type="GO" id="GO:0000245">
    <property type="term" value="P:spliceosomal complex assembly"/>
    <property type="evidence" value="ECO:0007669"/>
    <property type="project" value="TreeGrafter"/>
</dbReference>
<dbReference type="InterPro" id="IPR000719">
    <property type="entry name" value="Prot_kinase_dom"/>
</dbReference>
<reference evidence="10 11" key="1">
    <citation type="submission" date="2019-04" db="EMBL/GenBank/DDBJ databases">
        <title>Fungal friends and foes A comparative genomics study of 23 Aspergillus species from section Flavi.</title>
        <authorList>
            <consortium name="DOE Joint Genome Institute"/>
            <person name="Kjaerbolling I."/>
            <person name="Vesth T.C."/>
            <person name="Frisvad J.C."/>
            <person name="Nybo J.L."/>
            <person name="Theobald S."/>
            <person name="Kildgaard S."/>
            <person name="Petersen T.I."/>
            <person name="Kuo A."/>
            <person name="Sato A."/>
            <person name="Lyhne E.K."/>
            <person name="Kogle M.E."/>
            <person name="Wiebenga A."/>
            <person name="Kun R.S."/>
            <person name="Lubbers R.J."/>
            <person name="Makela M.R."/>
            <person name="Barry K."/>
            <person name="Chovatia M."/>
            <person name="Clum A."/>
            <person name="Daum C."/>
            <person name="Haridas S."/>
            <person name="He G."/>
            <person name="LaButti K."/>
            <person name="Lipzen A."/>
            <person name="Mondo S."/>
            <person name="Pangilinan J."/>
            <person name="Riley R."/>
            <person name="Salamov A."/>
            <person name="Simmons B.A."/>
            <person name="Magnuson J.K."/>
            <person name="Henrissat B."/>
            <person name="Mortensen U.H."/>
            <person name="Larsen T.O."/>
            <person name="De vries R.P."/>
            <person name="Grigoriev I.V."/>
            <person name="Machida M."/>
            <person name="Baker S.E."/>
            <person name="Andersen M.R."/>
        </authorList>
    </citation>
    <scope>NUCLEOTIDE SEQUENCE [LARGE SCALE GENOMIC DNA]</scope>
    <source>
        <strain evidence="10 11">CBS 126849</strain>
    </source>
</reference>
<dbReference type="EMBL" id="ML733393">
    <property type="protein sequence ID" value="KAB8225801.1"/>
    <property type="molecule type" value="Genomic_DNA"/>
</dbReference>
<dbReference type="SMART" id="SM00220">
    <property type="entry name" value="S_TKc"/>
    <property type="match status" value="1"/>
</dbReference>
<keyword evidence="6" id="KW-0067">ATP-binding</keyword>
<comment type="catalytic activity">
    <reaction evidence="7">
        <text>L-threonyl-[protein] + ATP = O-phospho-L-threonyl-[protein] + ADP + H(+)</text>
        <dbReference type="Rhea" id="RHEA:46608"/>
        <dbReference type="Rhea" id="RHEA-COMP:11060"/>
        <dbReference type="Rhea" id="RHEA-COMP:11605"/>
        <dbReference type="ChEBI" id="CHEBI:15378"/>
        <dbReference type="ChEBI" id="CHEBI:30013"/>
        <dbReference type="ChEBI" id="CHEBI:30616"/>
        <dbReference type="ChEBI" id="CHEBI:61977"/>
        <dbReference type="ChEBI" id="CHEBI:456216"/>
        <dbReference type="EC" id="2.7.11.1"/>
    </reaction>
</comment>
<dbReference type="Gene3D" id="1.10.510.10">
    <property type="entry name" value="Transferase(Phosphotransferase) domain 1"/>
    <property type="match status" value="1"/>
</dbReference>
<dbReference type="EC" id="2.7.11.1" evidence="1"/>
<evidence type="ECO:0000259" key="9">
    <source>
        <dbReference type="PROSITE" id="PS50011"/>
    </source>
</evidence>
<name>A0A5N6F7D2_9EURO</name>
<evidence type="ECO:0000256" key="7">
    <source>
        <dbReference type="ARBA" id="ARBA00047899"/>
    </source>
</evidence>
<keyword evidence="5 10" id="KW-0418">Kinase</keyword>
<dbReference type="GO" id="GO:0005634">
    <property type="term" value="C:nucleus"/>
    <property type="evidence" value="ECO:0007669"/>
    <property type="project" value="TreeGrafter"/>
</dbReference>
<keyword evidence="11" id="KW-1185">Reference proteome</keyword>
<dbReference type="Proteomes" id="UP000326799">
    <property type="component" value="Unassembled WGS sequence"/>
</dbReference>
<dbReference type="SUPFAM" id="SSF56112">
    <property type="entry name" value="Protein kinase-like (PK-like)"/>
    <property type="match status" value="1"/>
</dbReference>
<evidence type="ECO:0000256" key="3">
    <source>
        <dbReference type="ARBA" id="ARBA00022679"/>
    </source>
</evidence>
<organism evidence="10 11">
    <name type="scientific">Aspergillus novoparasiticus</name>
    <dbReference type="NCBI Taxonomy" id="986946"/>
    <lineage>
        <taxon>Eukaryota</taxon>
        <taxon>Fungi</taxon>
        <taxon>Dikarya</taxon>
        <taxon>Ascomycota</taxon>
        <taxon>Pezizomycotina</taxon>
        <taxon>Eurotiomycetes</taxon>
        <taxon>Eurotiomycetidae</taxon>
        <taxon>Eurotiales</taxon>
        <taxon>Aspergillaceae</taxon>
        <taxon>Aspergillus</taxon>
        <taxon>Aspergillus subgen. Circumdati</taxon>
    </lineage>
</organism>
<dbReference type="GO" id="GO:0050684">
    <property type="term" value="P:regulation of mRNA processing"/>
    <property type="evidence" value="ECO:0007669"/>
    <property type="project" value="TreeGrafter"/>
</dbReference>
<dbReference type="InterPro" id="IPR011009">
    <property type="entry name" value="Kinase-like_dom_sf"/>
</dbReference>
<sequence length="437" mass="49366">MNSIRASLTKSRSWLSRIFASPASLTAIERRDPRLVREEPDLYQAGGFHRVSLGDTFDCGKYTVLRKLGYGQYSTVWLAKDSKRQRYVTLKLLRADCYGGPHDIYEREILTKITDLSGTSKHEGIHYILPLLDQFKHTGPNGDHVCFVFDVLGHHLDFQCAKYEDGRLPVSAVKVIARQLLLALDFLHRKCGVIHTGMGIFSNTLVLYFLTRWIIPIDLKPTNILLELENPDRVISRYLEEVPPRMDTQGNAEVPLREVITTPLISEMDAPHIRIIDFGVASWRDNHLSEQIQSPALRAPEVTIGAPWDTGVDIWSLGCLVNHELVQGIVPFSGEASERGTWTAEDDRLARTIEILGPFPLEFRKKGSRTPDLFDEKGGLLRIPNMKSTSLERLINGTTKPFLKPDDMPDAEVPRQSCFSMNGSGYDAIEWLQGEKN</sequence>
<evidence type="ECO:0000256" key="8">
    <source>
        <dbReference type="ARBA" id="ARBA00048679"/>
    </source>
</evidence>
<dbReference type="Pfam" id="PF00069">
    <property type="entry name" value="Pkinase"/>
    <property type="match status" value="2"/>
</dbReference>
<evidence type="ECO:0000256" key="1">
    <source>
        <dbReference type="ARBA" id="ARBA00012513"/>
    </source>
</evidence>
<comment type="catalytic activity">
    <reaction evidence="8">
        <text>L-seryl-[protein] + ATP = O-phospho-L-seryl-[protein] + ADP + H(+)</text>
        <dbReference type="Rhea" id="RHEA:17989"/>
        <dbReference type="Rhea" id="RHEA-COMP:9863"/>
        <dbReference type="Rhea" id="RHEA-COMP:11604"/>
        <dbReference type="ChEBI" id="CHEBI:15378"/>
        <dbReference type="ChEBI" id="CHEBI:29999"/>
        <dbReference type="ChEBI" id="CHEBI:30616"/>
        <dbReference type="ChEBI" id="CHEBI:83421"/>
        <dbReference type="ChEBI" id="CHEBI:456216"/>
        <dbReference type="EC" id="2.7.11.1"/>
    </reaction>
</comment>
<dbReference type="PANTHER" id="PTHR47634:SF9">
    <property type="entry name" value="PROTEIN KINASE DOMAIN-CONTAINING PROTEIN-RELATED"/>
    <property type="match status" value="1"/>
</dbReference>
<dbReference type="Gene3D" id="3.30.200.20">
    <property type="entry name" value="Phosphorylase Kinase, domain 1"/>
    <property type="match status" value="1"/>
</dbReference>
<evidence type="ECO:0000256" key="2">
    <source>
        <dbReference type="ARBA" id="ARBA00022527"/>
    </source>
</evidence>
<dbReference type="GO" id="GO:0005737">
    <property type="term" value="C:cytoplasm"/>
    <property type="evidence" value="ECO:0007669"/>
    <property type="project" value="TreeGrafter"/>
</dbReference>
<accession>A0A5N6F7D2</accession>
<evidence type="ECO:0000313" key="11">
    <source>
        <dbReference type="Proteomes" id="UP000326799"/>
    </source>
</evidence>
<dbReference type="GO" id="GO:0005524">
    <property type="term" value="F:ATP binding"/>
    <property type="evidence" value="ECO:0007669"/>
    <property type="project" value="UniProtKB-KW"/>
</dbReference>
<dbReference type="PROSITE" id="PS50011">
    <property type="entry name" value="PROTEIN_KINASE_DOM"/>
    <property type="match status" value="1"/>
</dbReference>
<evidence type="ECO:0000313" key="10">
    <source>
        <dbReference type="EMBL" id="KAB8225801.1"/>
    </source>
</evidence>
<protein>
    <recommendedName>
        <fullName evidence="1">non-specific serine/threonine protein kinase</fullName>
        <ecNumber evidence="1">2.7.11.1</ecNumber>
    </recommendedName>
</protein>
<feature type="domain" description="Protein kinase" evidence="9">
    <location>
        <begin position="62"/>
        <end position="403"/>
    </location>
</feature>
<dbReference type="PANTHER" id="PTHR47634">
    <property type="entry name" value="PROTEIN KINASE DOMAIN-CONTAINING PROTEIN-RELATED"/>
    <property type="match status" value="1"/>
</dbReference>
<evidence type="ECO:0000256" key="6">
    <source>
        <dbReference type="ARBA" id="ARBA00022840"/>
    </source>
</evidence>
<dbReference type="AlphaFoldDB" id="A0A5N6F7D2"/>
<proteinExistence type="predicted"/>
<keyword evidence="3" id="KW-0808">Transferase</keyword>
<keyword evidence="2" id="KW-0723">Serine/threonine-protein kinase</keyword>
<gene>
    <name evidence="10" type="ORF">BDV33DRAFT_187135</name>
</gene>
<dbReference type="InterPro" id="IPR051334">
    <property type="entry name" value="SRPK"/>
</dbReference>